<protein>
    <submittedName>
        <fullName evidence="1">Probable selenium-dependent hydroxylase accessory protein YqeC</fullName>
    </submittedName>
</protein>
<gene>
    <name evidence="1" type="ORF">BN715_01117</name>
</gene>
<sequence length="110" mass="12172">MGPHEPVIPANTCEVHCLAGLSALGRPVRDVCFRWELLNLDPEAVVTERLLAYIVEAGCLARIGDWKDKTTVVLNQADDEALCQAGKWILKKLSRPGQLTAYPAEMRESK</sequence>
<proteinExistence type="predicted"/>
<dbReference type="EMBL" id="CBKE010000143">
    <property type="protein sequence ID" value="CDF04808.1"/>
    <property type="molecule type" value="Genomic_DNA"/>
</dbReference>
<comment type="caution">
    <text evidence="1">The sequence shown here is derived from an EMBL/GenBank/DDBJ whole genome shotgun (WGS) entry which is preliminary data.</text>
</comment>
<dbReference type="Proteomes" id="UP000017908">
    <property type="component" value="Unassembled WGS sequence"/>
</dbReference>
<name>R7MYC3_MEGEL</name>
<accession>R7MYC3</accession>
<organism evidence="1">
    <name type="scientific">Megasphaera elsdenii CAG:570</name>
    <dbReference type="NCBI Taxonomy" id="1263087"/>
    <lineage>
        <taxon>Bacteria</taxon>
        <taxon>Bacillati</taxon>
        <taxon>Bacillota</taxon>
        <taxon>Negativicutes</taxon>
        <taxon>Veillonellales</taxon>
        <taxon>Veillonellaceae</taxon>
        <taxon>Megasphaera</taxon>
    </lineage>
</organism>
<reference evidence="1" key="1">
    <citation type="submission" date="2012-11" db="EMBL/GenBank/DDBJ databases">
        <title>Dependencies among metagenomic species, viruses, plasmids and units of genetic variation.</title>
        <authorList>
            <person name="Nielsen H.B."/>
            <person name="Almeida M."/>
            <person name="Juncker A.S."/>
            <person name="Rasmussen S."/>
            <person name="Li J."/>
            <person name="Sunagawa S."/>
            <person name="Plichta D."/>
            <person name="Gautier L."/>
            <person name="Le Chatelier E."/>
            <person name="Peletier E."/>
            <person name="Bonde I."/>
            <person name="Nielsen T."/>
            <person name="Manichanh C."/>
            <person name="Arumugam M."/>
            <person name="Batto J."/>
            <person name="Santos M.B.Q.D."/>
            <person name="Blom N."/>
            <person name="Borruel N."/>
            <person name="Burgdorf K.S."/>
            <person name="Boumezbeur F."/>
            <person name="Casellas F."/>
            <person name="Dore J."/>
            <person name="Guarner F."/>
            <person name="Hansen T."/>
            <person name="Hildebrand F."/>
            <person name="Kaas R.S."/>
            <person name="Kennedy S."/>
            <person name="Kristiansen K."/>
            <person name="Kultima J.R."/>
            <person name="Leonard P."/>
            <person name="Levenez F."/>
            <person name="Lund O."/>
            <person name="Moumen B."/>
            <person name="Le Paslier D."/>
            <person name="Pons N."/>
            <person name="Pedersen O."/>
            <person name="Prifti E."/>
            <person name="Qin J."/>
            <person name="Raes J."/>
            <person name="Tap J."/>
            <person name="Tims S."/>
            <person name="Ussery D.W."/>
            <person name="Yamada T."/>
            <person name="MetaHit consortium"/>
            <person name="Renault P."/>
            <person name="Sicheritz-Ponten T."/>
            <person name="Bork P."/>
            <person name="Wang J."/>
            <person name="Brunak S."/>
            <person name="Ehrlich S.D."/>
        </authorList>
    </citation>
    <scope>NUCLEOTIDE SEQUENCE [LARGE SCALE GENOMIC DNA]</scope>
</reference>
<evidence type="ECO:0000313" key="1">
    <source>
        <dbReference type="EMBL" id="CDF04808.1"/>
    </source>
</evidence>
<dbReference type="AlphaFoldDB" id="R7MYC3"/>